<protein>
    <recommendedName>
        <fullName evidence="9">ANKLE2 third alpha/beta domain-containing protein</fullName>
    </recommendedName>
</protein>
<name>A0ABD2MH10_9CUCU</name>
<keyword evidence="6" id="KW-0131">Cell cycle</keyword>
<comment type="caution">
    <text evidence="10">The sequence shown here is derived from an EMBL/GenBank/DDBJ whole genome shotgun (WGS) entry which is preliminary data.</text>
</comment>
<dbReference type="FunFam" id="1.25.40.20:FF:000072">
    <property type="entry name" value="Ankyrin repeat and LEM domain containing 2"/>
    <property type="match status" value="1"/>
</dbReference>
<accession>A0ABD2MH10</accession>
<keyword evidence="4" id="KW-0256">Endoplasmic reticulum</keyword>
<evidence type="ECO:0000256" key="8">
    <source>
        <dbReference type="SAM" id="MobiDB-lite"/>
    </source>
</evidence>
<dbReference type="EMBL" id="JABFTP020000001">
    <property type="protein sequence ID" value="KAL3265406.1"/>
    <property type="molecule type" value="Genomic_DNA"/>
</dbReference>
<dbReference type="PANTHER" id="PTHR12349:SF4">
    <property type="entry name" value="ANKYRIN REPEAT AND LEM DOMAIN-CONTAINING PROTEIN 2"/>
    <property type="match status" value="1"/>
</dbReference>
<dbReference type="Pfam" id="PF12796">
    <property type="entry name" value="Ank_2"/>
    <property type="match status" value="1"/>
</dbReference>
<dbReference type="SUPFAM" id="SSF48403">
    <property type="entry name" value="Ankyrin repeat"/>
    <property type="match status" value="1"/>
</dbReference>
<evidence type="ECO:0000313" key="11">
    <source>
        <dbReference type="Proteomes" id="UP001516400"/>
    </source>
</evidence>
<feature type="region of interest" description="Disordered" evidence="8">
    <location>
        <begin position="1"/>
        <end position="23"/>
    </location>
</feature>
<dbReference type="GO" id="GO:0005783">
    <property type="term" value="C:endoplasmic reticulum"/>
    <property type="evidence" value="ECO:0007669"/>
    <property type="project" value="UniProtKB-SubCell"/>
</dbReference>
<dbReference type="PANTHER" id="PTHR12349">
    <property type="entry name" value="ANKYRIN REPEAT AND LEM DOMAIN-CONTAINING PROTEIN 2"/>
    <property type="match status" value="1"/>
</dbReference>
<evidence type="ECO:0000256" key="2">
    <source>
        <dbReference type="ARBA" id="ARBA00007597"/>
    </source>
</evidence>
<evidence type="ECO:0000256" key="7">
    <source>
        <dbReference type="PROSITE-ProRule" id="PRU00023"/>
    </source>
</evidence>
<organism evidence="10 11">
    <name type="scientific">Cryptolaemus montrouzieri</name>
    <dbReference type="NCBI Taxonomy" id="559131"/>
    <lineage>
        <taxon>Eukaryota</taxon>
        <taxon>Metazoa</taxon>
        <taxon>Ecdysozoa</taxon>
        <taxon>Arthropoda</taxon>
        <taxon>Hexapoda</taxon>
        <taxon>Insecta</taxon>
        <taxon>Pterygota</taxon>
        <taxon>Neoptera</taxon>
        <taxon>Endopterygota</taxon>
        <taxon>Coleoptera</taxon>
        <taxon>Polyphaga</taxon>
        <taxon>Cucujiformia</taxon>
        <taxon>Coccinelloidea</taxon>
        <taxon>Coccinellidae</taxon>
        <taxon>Scymninae</taxon>
        <taxon>Scymnini</taxon>
        <taxon>Cryptolaemus</taxon>
    </lineage>
</organism>
<evidence type="ECO:0000256" key="6">
    <source>
        <dbReference type="ARBA" id="ARBA00023306"/>
    </source>
</evidence>
<proteinExistence type="inferred from homology"/>
<evidence type="ECO:0000256" key="5">
    <source>
        <dbReference type="ARBA" id="ARBA00023043"/>
    </source>
</evidence>
<dbReference type="Gene3D" id="1.25.40.20">
    <property type="entry name" value="Ankyrin repeat-containing domain"/>
    <property type="match status" value="1"/>
</dbReference>
<keyword evidence="5 7" id="KW-0040">ANK repeat</keyword>
<feature type="compositionally biased region" description="Basic and acidic residues" evidence="8">
    <location>
        <begin position="1"/>
        <end position="21"/>
    </location>
</feature>
<dbReference type="Pfam" id="PF24567">
    <property type="entry name" value="ANKLE2_3rd"/>
    <property type="match status" value="1"/>
</dbReference>
<evidence type="ECO:0000256" key="1">
    <source>
        <dbReference type="ARBA" id="ARBA00004240"/>
    </source>
</evidence>
<dbReference type="SMART" id="SM00248">
    <property type="entry name" value="ANK"/>
    <property type="match status" value="2"/>
</dbReference>
<dbReference type="GO" id="GO:0051301">
    <property type="term" value="P:cell division"/>
    <property type="evidence" value="ECO:0007669"/>
    <property type="project" value="UniProtKB-KW"/>
</dbReference>
<evidence type="ECO:0000259" key="9">
    <source>
        <dbReference type="Pfam" id="PF24567"/>
    </source>
</evidence>
<dbReference type="GO" id="GO:0007399">
    <property type="term" value="P:nervous system development"/>
    <property type="evidence" value="ECO:0007669"/>
    <property type="project" value="UniProtKB-ARBA"/>
</dbReference>
<evidence type="ECO:0000313" key="10">
    <source>
        <dbReference type="EMBL" id="KAL3265406.1"/>
    </source>
</evidence>
<comment type="similarity">
    <text evidence="2">Belongs to the ANKLE2 family.</text>
</comment>
<feature type="repeat" description="ANK" evidence="7">
    <location>
        <begin position="226"/>
        <end position="248"/>
    </location>
</feature>
<dbReference type="InterPro" id="IPR036770">
    <property type="entry name" value="Ankyrin_rpt-contain_sf"/>
</dbReference>
<feature type="domain" description="ANKLE2 third alpha/beta" evidence="9">
    <location>
        <begin position="291"/>
        <end position="402"/>
    </location>
</feature>
<dbReference type="AlphaFoldDB" id="A0ABD2MH10"/>
<dbReference type="InterPro" id="IPR002110">
    <property type="entry name" value="Ankyrin_rpt"/>
</dbReference>
<gene>
    <name evidence="10" type="ORF">HHI36_009611</name>
</gene>
<dbReference type="InterPro" id="IPR056237">
    <property type="entry name" value="ANKLE2_3rd"/>
</dbReference>
<dbReference type="GO" id="GO:0031468">
    <property type="term" value="P:nuclear membrane reassembly"/>
    <property type="evidence" value="ECO:0007669"/>
    <property type="project" value="UniProtKB-ARBA"/>
</dbReference>
<reference evidence="10 11" key="1">
    <citation type="journal article" date="2021" name="BMC Biol.">
        <title>Horizontally acquired antibacterial genes associated with adaptive radiation of ladybird beetles.</title>
        <authorList>
            <person name="Li H.S."/>
            <person name="Tang X.F."/>
            <person name="Huang Y.H."/>
            <person name="Xu Z.Y."/>
            <person name="Chen M.L."/>
            <person name="Du X.Y."/>
            <person name="Qiu B.Y."/>
            <person name="Chen P.T."/>
            <person name="Zhang W."/>
            <person name="Slipinski A."/>
            <person name="Escalona H.E."/>
            <person name="Waterhouse R.M."/>
            <person name="Zwick A."/>
            <person name="Pang H."/>
        </authorList>
    </citation>
    <scope>NUCLEOTIDE SEQUENCE [LARGE SCALE GENOMIC DNA]</scope>
    <source>
        <strain evidence="10">SYSU2018</strain>
    </source>
</reference>
<comment type="subcellular location">
    <subcellularLocation>
        <location evidence="1">Endoplasmic reticulum</location>
    </subcellularLocation>
</comment>
<keyword evidence="3" id="KW-0132">Cell division</keyword>
<dbReference type="PROSITE" id="PS50297">
    <property type="entry name" value="ANK_REP_REGION"/>
    <property type="match status" value="1"/>
</dbReference>
<evidence type="ECO:0000256" key="3">
    <source>
        <dbReference type="ARBA" id="ARBA00022618"/>
    </source>
</evidence>
<dbReference type="PROSITE" id="PS50088">
    <property type="entry name" value="ANK_REPEAT"/>
    <property type="match status" value="1"/>
</dbReference>
<keyword evidence="11" id="KW-1185">Reference proteome</keyword>
<sequence>MISMKEKSMESISKIEDENSTKNESACAENSVYYGVHIPNDLPYMDLNSDLNVFGDKESVLQLLKQHKRARFKAFSLYHEAADFAMNGSENANNNSAIDFVPIVNSPQLLGEKPSPFKGPKPQDMIILRKSIEKGDYESIEVIIWKNPRYLISSGDTPSILQEGFRYNALHIAAKAKNAKIAELILNTVSNVNFVQLLYGDDNIENSKERANVFLDLYLNTPDKGLNETPLHFAVKYGAAEVVEVLVSYPQCDKTVKNKYGKIPSEIICDRYDISDAKLYKRIKQLLEETYYVPVLRAEDNSVPPKIGEPFSPVNPPVFNTHPSSPRLEIQAYAGPMDKEGAEHFRKVWKTPPRSLKFSTPTKKIDSSLGSVASMKYKDPLKGLELVGKSLASQYDISWKEYWPFLDSFVDIASEEGLRLLENHLKTRVLDTSRSNASMRSEHNISDLCQILQAFHINSSISSAENSFQDELDSKISKNFSPFLCLEKACEVFATRFANNILNAVNGNLINILDTEMKQLEIVILSYMDDNRFSNINFKCVHCRLSNLIAQKLYYKFNEEFEKIEMFRKIESLIEICSKSFDCFSSDDESANSKDVVPKKGTSIKKQLLCLAHSILSQFVGSLGPHCDNVTEEDCVEIWEGLTPCTCVLYARRSRKNANFQRNNSKKYTLGSSLDPVRRLFQEEKEEMNCLDENCILSESYFTPTATPDLSEEEDDDDEFDDARSLDDYDAYIEGKFPSKTDGAVFNAIKYSGCDIDKIVYPNIYLWKHNVAQFSDEERMSWRYQKNADSPLSCTSPQKASLPLTSTPSKSWLRITGVNSPKNIKRC</sequence>
<evidence type="ECO:0000256" key="4">
    <source>
        <dbReference type="ARBA" id="ARBA00022824"/>
    </source>
</evidence>
<dbReference type="Proteomes" id="UP001516400">
    <property type="component" value="Unassembled WGS sequence"/>
</dbReference>